<dbReference type="Proteomes" id="UP000654075">
    <property type="component" value="Unassembled WGS sequence"/>
</dbReference>
<evidence type="ECO:0000313" key="5">
    <source>
        <dbReference type="Proteomes" id="UP000654075"/>
    </source>
</evidence>
<comment type="caution">
    <text evidence="3">The sequence shown here is derived from an EMBL/GenBank/DDBJ whole genome shotgun (WGS) entry which is preliminary data.</text>
</comment>
<dbReference type="Proteomes" id="UP000626109">
    <property type="component" value="Unassembled WGS sequence"/>
</dbReference>
<keyword evidence="1" id="KW-1133">Transmembrane helix</keyword>
<gene>
    <name evidence="2" type="ORF">PGLA1383_LOCUS57582</name>
    <name evidence="3" type="ORF">PGLA2088_LOCUS41253</name>
</gene>
<name>A0A813L2R0_POLGL</name>
<dbReference type="OrthoDB" id="407773at2759"/>
<protein>
    <submittedName>
        <fullName evidence="3">Uncharacterized protein</fullName>
    </submittedName>
</protein>
<reference evidence="3" key="1">
    <citation type="submission" date="2021-02" db="EMBL/GenBank/DDBJ databases">
        <authorList>
            <person name="Dougan E. K."/>
            <person name="Rhodes N."/>
            <person name="Thang M."/>
            <person name="Chan C."/>
        </authorList>
    </citation>
    <scope>NUCLEOTIDE SEQUENCE</scope>
</reference>
<sequence length="278" mass="29051">MALTQVLRVSAVLATLGALVAIATLGSLRLWEAPTATSKKTRRLQAVAEGLESSVTNSTMLLSNFSDNLISFASLGNFSENLTSSSTSLGNVSENLTAGQLKLEGAARSRAHAAHRGQPCLCIFDIDRTLTGKQGDTGSCPGNRVTDGWDGAYGGGKLTLSKLGQQIGSTFCGQCRLAAITAHGSQRQQVEAVLAGGPVVRGCDGQCKVERAQQLARQLGVQKGQVFFFDDKASNVGHFHGSGMNAHQVSCGSRDGDRGYCGGQTSEVTQGRGVQTCR</sequence>
<feature type="transmembrane region" description="Helical" evidence="1">
    <location>
        <begin position="6"/>
        <end position="31"/>
    </location>
</feature>
<proteinExistence type="predicted"/>
<keyword evidence="5" id="KW-1185">Reference proteome</keyword>
<organism evidence="3 4">
    <name type="scientific">Polarella glacialis</name>
    <name type="common">Dinoflagellate</name>
    <dbReference type="NCBI Taxonomy" id="89957"/>
    <lineage>
        <taxon>Eukaryota</taxon>
        <taxon>Sar</taxon>
        <taxon>Alveolata</taxon>
        <taxon>Dinophyceae</taxon>
        <taxon>Suessiales</taxon>
        <taxon>Suessiaceae</taxon>
        <taxon>Polarella</taxon>
    </lineage>
</organism>
<evidence type="ECO:0000256" key="1">
    <source>
        <dbReference type="SAM" id="Phobius"/>
    </source>
</evidence>
<evidence type="ECO:0000313" key="4">
    <source>
        <dbReference type="Proteomes" id="UP000626109"/>
    </source>
</evidence>
<keyword evidence="1" id="KW-0812">Transmembrane</keyword>
<accession>A0A813L2R0</accession>
<dbReference type="AlphaFoldDB" id="A0A813L2R0"/>
<evidence type="ECO:0000313" key="3">
    <source>
        <dbReference type="EMBL" id="CAE8720331.1"/>
    </source>
</evidence>
<evidence type="ECO:0000313" key="2">
    <source>
        <dbReference type="EMBL" id="CAE8643218.1"/>
    </source>
</evidence>
<keyword evidence="1" id="KW-0472">Membrane</keyword>
<dbReference type="EMBL" id="CAJNNW010033776">
    <property type="protein sequence ID" value="CAE8720331.1"/>
    <property type="molecule type" value="Genomic_DNA"/>
</dbReference>
<dbReference type="EMBL" id="CAJNNV010033309">
    <property type="protein sequence ID" value="CAE8643218.1"/>
    <property type="molecule type" value="Genomic_DNA"/>
</dbReference>